<gene>
    <name evidence="1" type="ORF">GPUH_LOCUS16360</name>
</gene>
<proteinExistence type="predicted"/>
<evidence type="ECO:0000313" key="2">
    <source>
        <dbReference type="Proteomes" id="UP000271098"/>
    </source>
</evidence>
<evidence type="ECO:0000313" key="1">
    <source>
        <dbReference type="EMBL" id="VDN27729.1"/>
    </source>
</evidence>
<protein>
    <submittedName>
        <fullName evidence="3">Retrotransposon protein</fullName>
    </submittedName>
</protein>
<dbReference type="PANTHER" id="PTHR22955">
    <property type="entry name" value="RETROTRANSPOSON"/>
    <property type="match status" value="1"/>
</dbReference>
<name>A0A183E5W9_9BILA</name>
<evidence type="ECO:0000313" key="3">
    <source>
        <dbReference type="WBParaSite" id="GPUH_0001638201-mRNA-1"/>
    </source>
</evidence>
<organism evidence="3">
    <name type="scientific">Gongylonema pulchrum</name>
    <dbReference type="NCBI Taxonomy" id="637853"/>
    <lineage>
        <taxon>Eukaryota</taxon>
        <taxon>Metazoa</taxon>
        <taxon>Ecdysozoa</taxon>
        <taxon>Nematoda</taxon>
        <taxon>Chromadorea</taxon>
        <taxon>Rhabditida</taxon>
        <taxon>Spirurina</taxon>
        <taxon>Spiruromorpha</taxon>
        <taxon>Spiruroidea</taxon>
        <taxon>Gongylonematidae</taxon>
        <taxon>Gongylonema</taxon>
    </lineage>
</organism>
<accession>A0A183E5W9</accession>
<dbReference type="Proteomes" id="UP000271098">
    <property type="component" value="Unassembled WGS sequence"/>
</dbReference>
<dbReference type="EMBL" id="UYRT01083647">
    <property type="protein sequence ID" value="VDN27729.1"/>
    <property type="molecule type" value="Genomic_DNA"/>
</dbReference>
<reference evidence="3" key="1">
    <citation type="submission" date="2016-06" db="UniProtKB">
        <authorList>
            <consortium name="WormBaseParasite"/>
        </authorList>
    </citation>
    <scope>IDENTIFICATION</scope>
</reference>
<reference evidence="1 2" key="2">
    <citation type="submission" date="2018-11" db="EMBL/GenBank/DDBJ databases">
        <authorList>
            <consortium name="Pathogen Informatics"/>
        </authorList>
    </citation>
    <scope>NUCLEOTIDE SEQUENCE [LARGE SCALE GENOMIC DNA]</scope>
</reference>
<dbReference type="OrthoDB" id="5872779at2759"/>
<dbReference type="PANTHER" id="PTHR22955:SF77">
    <property type="entry name" value="ASPARTIC PUTATIVE DOMAIN-CONTAINING PROTEIN-RELATED"/>
    <property type="match status" value="1"/>
</dbReference>
<dbReference type="AlphaFoldDB" id="A0A183E5W9"/>
<sequence length="203" mass="23583">MNFVATEAELERAKKYMWNESKCGLHWIRDKGKIQPRFVKNRLDEIRKFSALFKYVPNCDNSADIATRGITPEELFSNLRWWKGSPWLGDETMWPNWDPDECYSGTVTSEDIVSEGVVSMKIECDPSLLWIDSERYSNLYRMVGFAGYFLRFIKKVTKEKFSWLDHTSITGPLTAADCQITVRCILLQEQRSGINDEEKMGVV</sequence>
<keyword evidence="2" id="KW-1185">Reference proteome</keyword>
<dbReference type="WBParaSite" id="GPUH_0001638201-mRNA-1">
    <property type="protein sequence ID" value="GPUH_0001638201-mRNA-1"/>
    <property type="gene ID" value="GPUH_0001638201"/>
</dbReference>